<evidence type="ECO:0000256" key="12">
    <source>
        <dbReference type="ARBA" id="ARBA00041132"/>
    </source>
</evidence>
<keyword evidence="6" id="KW-1003">Cell membrane</keyword>
<evidence type="ECO:0000256" key="14">
    <source>
        <dbReference type="SAM" id="MobiDB-lite"/>
    </source>
</evidence>
<evidence type="ECO:0000256" key="7">
    <source>
        <dbReference type="ARBA" id="ARBA00022490"/>
    </source>
</evidence>
<dbReference type="PANTHER" id="PTHR11188">
    <property type="entry name" value="ARRESTIN DOMAIN CONTAINING PROTEIN"/>
    <property type="match status" value="1"/>
</dbReference>
<dbReference type="InterPro" id="IPR050357">
    <property type="entry name" value="Arrestin_domain-protein"/>
</dbReference>
<dbReference type="GO" id="GO:0007399">
    <property type="term" value="P:nervous system development"/>
    <property type="evidence" value="ECO:0007669"/>
    <property type="project" value="UniProtKB-ARBA"/>
</dbReference>
<dbReference type="GO" id="GO:0005769">
    <property type="term" value="C:early endosome"/>
    <property type="evidence" value="ECO:0007669"/>
    <property type="project" value="UniProtKB-SubCell"/>
</dbReference>
<dbReference type="AlphaFoldDB" id="A0A3Q1H814"/>
<dbReference type="Pfam" id="PF00339">
    <property type="entry name" value="Arrestin_N"/>
    <property type="match status" value="1"/>
</dbReference>
<evidence type="ECO:0000256" key="11">
    <source>
        <dbReference type="ARBA" id="ARBA00023228"/>
    </source>
</evidence>
<keyword evidence="9" id="KW-0967">Endosome</keyword>
<organism evidence="16 17">
    <name type="scientific">Anabas testudineus</name>
    <name type="common">Climbing perch</name>
    <name type="synonym">Anthias testudineus</name>
    <dbReference type="NCBI Taxonomy" id="64144"/>
    <lineage>
        <taxon>Eukaryota</taxon>
        <taxon>Metazoa</taxon>
        <taxon>Chordata</taxon>
        <taxon>Craniata</taxon>
        <taxon>Vertebrata</taxon>
        <taxon>Euteleostomi</taxon>
        <taxon>Actinopterygii</taxon>
        <taxon>Neopterygii</taxon>
        <taxon>Teleostei</taxon>
        <taxon>Neoteleostei</taxon>
        <taxon>Acanthomorphata</taxon>
        <taxon>Anabantaria</taxon>
        <taxon>Anabantiformes</taxon>
        <taxon>Anabantoidei</taxon>
        <taxon>Anabantidae</taxon>
        <taxon>Anabas</taxon>
    </lineage>
</organism>
<evidence type="ECO:0000256" key="3">
    <source>
        <dbReference type="ARBA" id="ARBA00004413"/>
    </source>
</evidence>
<comment type="subcellular location">
    <subcellularLocation>
        <location evidence="3">Cell membrane</location>
        <topology evidence="3">Peripheral membrane protein</topology>
        <orientation evidence="3">Cytoplasmic side</orientation>
    </subcellularLocation>
    <subcellularLocation>
        <location evidence="4">Cytoplasm</location>
    </subcellularLocation>
    <subcellularLocation>
        <location evidence="2">Early endosome</location>
    </subcellularLocation>
    <subcellularLocation>
        <location evidence="1">Lysosome</location>
    </subcellularLocation>
</comment>
<protein>
    <recommendedName>
        <fullName evidence="12">Arrestin domain-containing protein 3</fullName>
    </recommendedName>
</protein>
<proteinExistence type="inferred from homology"/>
<dbReference type="Ensembl" id="ENSATET00000003741.3">
    <property type="protein sequence ID" value="ENSATEP00000003709.1"/>
    <property type="gene ID" value="ENSATEG00000002610.3"/>
</dbReference>
<keyword evidence="7" id="KW-0963">Cytoplasm</keyword>
<dbReference type="InterPro" id="IPR014756">
    <property type="entry name" value="Ig_E-set"/>
</dbReference>
<evidence type="ECO:0000256" key="10">
    <source>
        <dbReference type="ARBA" id="ARBA00023136"/>
    </source>
</evidence>
<name>A0A3Q1H814_ANATE</name>
<evidence type="ECO:0000313" key="16">
    <source>
        <dbReference type="Ensembl" id="ENSATEP00000003709.1"/>
    </source>
</evidence>
<dbReference type="GO" id="GO:0005886">
    <property type="term" value="C:plasma membrane"/>
    <property type="evidence" value="ECO:0007669"/>
    <property type="project" value="UniProtKB-SubCell"/>
</dbReference>
<reference evidence="16" key="1">
    <citation type="submission" date="2021-04" db="EMBL/GenBank/DDBJ databases">
        <authorList>
            <consortium name="Wellcome Sanger Institute Data Sharing"/>
        </authorList>
    </citation>
    <scope>NUCLEOTIDE SEQUENCE [LARGE SCALE GENOMIC DNA]</scope>
</reference>
<dbReference type="GO" id="GO:0015031">
    <property type="term" value="P:protein transport"/>
    <property type="evidence" value="ECO:0007669"/>
    <property type="project" value="TreeGrafter"/>
</dbReference>
<dbReference type="OrthoDB" id="2333384at2759"/>
<reference evidence="16" key="3">
    <citation type="submission" date="2025-09" db="UniProtKB">
        <authorList>
            <consortium name="Ensembl"/>
        </authorList>
    </citation>
    <scope>IDENTIFICATION</scope>
</reference>
<evidence type="ECO:0000256" key="9">
    <source>
        <dbReference type="ARBA" id="ARBA00022753"/>
    </source>
</evidence>
<evidence type="ECO:0000256" key="4">
    <source>
        <dbReference type="ARBA" id="ARBA00004496"/>
    </source>
</evidence>
<dbReference type="FunFam" id="2.60.40.640:FF:000005">
    <property type="entry name" value="Arrestin domain-containing protein 3"/>
    <property type="match status" value="1"/>
</dbReference>
<dbReference type="Gene3D" id="2.60.40.640">
    <property type="match status" value="2"/>
</dbReference>
<dbReference type="SUPFAM" id="SSF81296">
    <property type="entry name" value="E set domains"/>
    <property type="match status" value="2"/>
</dbReference>
<dbReference type="GeneTree" id="ENSGT00940000155411"/>
<evidence type="ECO:0000256" key="2">
    <source>
        <dbReference type="ARBA" id="ARBA00004412"/>
    </source>
</evidence>
<dbReference type="InterPro" id="IPR011021">
    <property type="entry name" value="Arrestin-like_N"/>
</dbReference>
<evidence type="ECO:0000256" key="13">
    <source>
        <dbReference type="ARBA" id="ARBA00045942"/>
    </source>
</evidence>
<evidence type="ECO:0000256" key="1">
    <source>
        <dbReference type="ARBA" id="ARBA00004371"/>
    </source>
</evidence>
<keyword evidence="11" id="KW-0458">Lysosome</keyword>
<keyword evidence="8" id="KW-0677">Repeat</keyword>
<evidence type="ECO:0000256" key="6">
    <source>
        <dbReference type="ARBA" id="ARBA00022475"/>
    </source>
</evidence>
<evidence type="ECO:0000256" key="5">
    <source>
        <dbReference type="ARBA" id="ARBA00005298"/>
    </source>
</evidence>
<dbReference type="PANTHER" id="PTHR11188:SF49">
    <property type="entry name" value="ARRESTIN DOMAIN-CONTAINING PROTEIN 3"/>
    <property type="match status" value="1"/>
</dbReference>
<evidence type="ECO:0000256" key="8">
    <source>
        <dbReference type="ARBA" id="ARBA00022737"/>
    </source>
</evidence>
<dbReference type="InterPro" id="IPR011022">
    <property type="entry name" value="Arrestin_C-like"/>
</dbReference>
<feature type="domain" description="Arrestin C-terminal-like" evidence="15">
    <location>
        <begin position="331"/>
        <end position="458"/>
    </location>
</feature>
<dbReference type="GO" id="GO:0005764">
    <property type="term" value="C:lysosome"/>
    <property type="evidence" value="ECO:0007669"/>
    <property type="project" value="UniProtKB-SubCell"/>
</dbReference>
<dbReference type="STRING" id="64144.ENSATEP00000003709"/>
<keyword evidence="10" id="KW-0472">Membrane</keyword>
<sequence>MRNERGAAVGSCSLRFRPVSSCWSLRLTDSSALVYLTAAAAAAAGGGGSAELAQAHPACLQKCTHHLIYRERKITSNSVTLHWLHRVKVPPLPLNNNEEVKLGNKPVLAAETGLSLDDLVSSSNLILRLLASVISPSYLPHWALDVVLCSCKSTILHSQFLTLYFLFFSSNQLLLISQYSNLFILIFFYQIDIIVKSVYSLLSPPPCVFGMTFRCLRRTFYPGMVYMCLEYCPPCFSDDDNSEEGLTTIHSGRHEYAFSFELPQTPLATSFEGKHGSVRYWVKAELHRPWLLPMKTKKEFTVFEHIDINTPLLLSPQAGTKEKTLCCWFCTSGPISLSAKIERKGYTPGESIQIFAEIENCSSRMVVPKAAIYQTQTFYAKGKMKEVKQLVANLRGESLSSGKTETWNGKMLKIPPVSPSILDCSIIRVEYSLMVYVDIPGAINLSLNLPLVIGTIPLHPFGSRTSSVSSQCSMSWLGMGLPERPEAPPSYAEIVTEEQRQVSLDVPSAREELDGPLFAYIHEFRFQPPPLYSEIDPHPDHASRTEERRLDACPSR</sequence>
<evidence type="ECO:0000259" key="15">
    <source>
        <dbReference type="SMART" id="SM01017"/>
    </source>
</evidence>
<evidence type="ECO:0000313" key="17">
    <source>
        <dbReference type="Proteomes" id="UP000265040"/>
    </source>
</evidence>
<feature type="region of interest" description="Disordered" evidence="14">
    <location>
        <begin position="532"/>
        <end position="556"/>
    </location>
</feature>
<dbReference type="Proteomes" id="UP000265040">
    <property type="component" value="Chromosome 9"/>
</dbReference>
<dbReference type="Pfam" id="PF02752">
    <property type="entry name" value="Arrestin_C"/>
    <property type="match status" value="1"/>
</dbReference>
<feature type="compositionally biased region" description="Basic and acidic residues" evidence="14">
    <location>
        <begin position="535"/>
        <end position="556"/>
    </location>
</feature>
<dbReference type="InParanoid" id="A0A3Q1H814"/>
<accession>A0A3Q1H814</accession>
<dbReference type="InterPro" id="IPR014752">
    <property type="entry name" value="Arrestin-like_C"/>
</dbReference>
<comment type="similarity">
    <text evidence="5">Belongs to the arrestin family.</text>
</comment>
<comment type="function">
    <text evidence="13">Adapter protein that plays a role in regulating cell-surface expression of adrenergic receptors and probably also other G protein-coupled receptors. Plays a role in NEDD4-mediated ubiquitination and endocytosis af activated ADRB2 and subsequent ADRB2 degradation. May recruit NEDD4 to ADRB2. Alternatively, may function as adapter protein that does not play a major role in recruiting NEDD4 to ADRB2, but rather plays a role in a targeting ADRB2 to endosomes.</text>
</comment>
<reference evidence="16" key="2">
    <citation type="submission" date="2025-08" db="UniProtKB">
        <authorList>
            <consortium name="Ensembl"/>
        </authorList>
    </citation>
    <scope>IDENTIFICATION</scope>
</reference>
<dbReference type="SMART" id="SM01017">
    <property type="entry name" value="Arrestin_C"/>
    <property type="match status" value="1"/>
</dbReference>
<keyword evidence="17" id="KW-1185">Reference proteome</keyword>